<dbReference type="GO" id="GO:0007156">
    <property type="term" value="P:homophilic cell adhesion via plasma membrane adhesion molecules"/>
    <property type="evidence" value="ECO:0007669"/>
    <property type="project" value="InterPro"/>
</dbReference>
<feature type="domain" description="Cadherin" evidence="6">
    <location>
        <begin position="150"/>
        <end position="248"/>
    </location>
</feature>
<feature type="domain" description="Cadherin" evidence="6">
    <location>
        <begin position="1"/>
        <end position="43"/>
    </location>
</feature>
<dbReference type="InterPro" id="IPR039808">
    <property type="entry name" value="Cadherin"/>
</dbReference>
<evidence type="ECO:0000256" key="5">
    <source>
        <dbReference type="PROSITE-ProRule" id="PRU00043"/>
    </source>
</evidence>
<dbReference type="GO" id="GO:0016477">
    <property type="term" value="P:cell migration"/>
    <property type="evidence" value="ECO:0007669"/>
    <property type="project" value="TreeGrafter"/>
</dbReference>
<evidence type="ECO:0000313" key="7">
    <source>
        <dbReference type="EMBL" id="KAK3585848.1"/>
    </source>
</evidence>
<dbReference type="AlphaFoldDB" id="A0AAE0S6D0"/>
<evidence type="ECO:0000256" key="4">
    <source>
        <dbReference type="ARBA" id="ARBA00023136"/>
    </source>
</evidence>
<proteinExistence type="predicted"/>
<comment type="subcellular location">
    <subcellularLocation>
        <location evidence="1">Membrane</location>
    </subcellularLocation>
</comment>
<dbReference type="PANTHER" id="PTHR24027">
    <property type="entry name" value="CADHERIN-23"/>
    <property type="match status" value="1"/>
</dbReference>
<gene>
    <name evidence="7" type="ORF">CHS0354_038375</name>
</gene>
<dbReference type="EMBL" id="JAEAOA010002240">
    <property type="protein sequence ID" value="KAK3585848.1"/>
    <property type="molecule type" value="Genomic_DNA"/>
</dbReference>
<organism evidence="7 8">
    <name type="scientific">Potamilus streckersoni</name>
    <dbReference type="NCBI Taxonomy" id="2493646"/>
    <lineage>
        <taxon>Eukaryota</taxon>
        <taxon>Metazoa</taxon>
        <taxon>Spiralia</taxon>
        <taxon>Lophotrochozoa</taxon>
        <taxon>Mollusca</taxon>
        <taxon>Bivalvia</taxon>
        <taxon>Autobranchia</taxon>
        <taxon>Heteroconchia</taxon>
        <taxon>Palaeoheterodonta</taxon>
        <taxon>Unionida</taxon>
        <taxon>Unionoidea</taxon>
        <taxon>Unionidae</taxon>
        <taxon>Ambleminae</taxon>
        <taxon>Lampsilini</taxon>
        <taxon>Potamilus</taxon>
    </lineage>
</organism>
<dbReference type="GO" id="GO:0005509">
    <property type="term" value="F:calcium ion binding"/>
    <property type="evidence" value="ECO:0007669"/>
    <property type="project" value="UniProtKB-UniRule"/>
</dbReference>
<dbReference type="SUPFAM" id="SSF49313">
    <property type="entry name" value="Cadherin-like"/>
    <property type="match status" value="3"/>
</dbReference>
<keyword evidence="4" id="KW-0472">Membrane</keyword>
<evidence type="ECO:0000256" key="1">
    <source>
        <dbReference type="ARBA" id="ARBA00004370"/>
    </source>
</evidence>
<dbReference type="CDD" id="cd11304">
    <property type="entry name" value="Cadherin_repeat"/>
    <property type="match status" value="2"/>
</dbReference>
<evidence type="ECO:0000313" key="8">
    <source>
        <dbReference type="Proteomes" id="UP001195483"/>
    </source>
</evidence>
<feature type="domain" description="Cadherin" evidence="6">
    <location>
        <begin position="43"/>
        <end position="149"/>
    </location>
</feature>
<dbReference type="InterPro" id="IPR015919">
    <property type="entry name" value="Cadherin-like_sf"/>
</dbReference>
<accession>A0AAE0S6D0</accession>
<evidence type="ECO:0000256" key="2">
    <source>
        <dbReference type="ARBA" id="ARBA00022737"/>
    </source>
</evidence>
<dbReference type="PRINTS" id="PR00205">
    <property type="entry name" value="CADHERIN"/>
</dbReference>
<reference evidence="7" key="1">
    <citation type="journal article" date="2021" name="Genome Biol. Evol.">
        <title>A High-Quality Reference Genome for a Parasitic Bivalve with Doubly Uniparental Inheritance (Bivalvia: Unionida).</title>
        <authorList>
            <person name="Smith C.H."/>
        </authorList>
    </citation>
    <scope>NUCLEOTIDE SEQUENCE</scope>
    <source>
        <strain evidence="7">CHS0354</strain>
    </source>
</reference>
<dbReference type="InterPro" id="IPR002126">
    <property type="entry name" value="Cadherin-like_dom"/>
</dbReference>
<dbReference type="Pfam" id="PF00028">
    <property type="entry name" value="Cadherin"/>
    <property type="match status" value="1"/>
</dbReference>
<keyword evidence="2" id="KW-0677">Repeat</keyword>
<keyword evidence="3 5" id="KW-0106">Calcium</keyword>
<reference evidence="7" key="2">
    <citation type="journal article" date="2021" name="Genome Biol. Evol.">
        <title>Developing a high-quality reference genome for a parasitic bivalve with doubly uniparental inheritance (Bivalvia: Unionida).</title>
        <authorList>
            <person name="Smith C.H."/>
        </authorList>
    </citation>
    <scope>NUCLEOTIDE SEQUENCE</scope>
    <source>
        <strain evidence="7">CHS0354</strain>
        <tissue evidence="7">Mantle</tissue>
    </source>
</reference>
<dbReference type="SMART" id="SM00112">
    <property type="entry name" value="CA"/>
    <property type="match status" value="2"/>
</dbReference>
<dbReference type="PROSITE" id="PS50268">
    <property type="entry name" value="CADHERIN_2"/>
    <property type="match status" value="3"/>
</dbReference>
<dbReference type="GO" id="GO:0008013">
    <property type="term" value="F:beta-catenin binding"/>
    <property type="evidence" value="ECO:0007669"/>
    <property type="project" value="TreeGrafter"/>
</dbReference>
<sequence>MDFETKSSYELNVVVSDNGTPNKTTAIYIHVTVIDINEGSPTFSTNFSATVPESAGMGYLIFQANASDPDSPGSPYGNLLYSIISGNDDGKFAIDSSSGEVFAIRNLDFESNLKYELVIQAIEEAGIKSATTTLTIMQQLSWKDGPPICLEETFSVTIPEDTAVRTAILTLNCSDFEGQSDLFYVINSSNSSLHFEMINNTVLTNSAFNYETGENIFFLTVDVTDRNNTVKIYGTVQITDVNEFDPLFILGKY</sequence>
<dbReference type="Gene3D" id="2.60.40.60">
    <property type="entry name" value="Cadherins"/>
    <property type="match status" value="3"/>
</dbReference>
<comment type="caution">
    <text evidence="7">The sequence shown here is derived from an EMBL/GenBank/DDBJ whole genome shotgun (WGS) entry which is preliminary data.</text>
</comment>
<evidence type="ECO:0000256" key="3">
    <source>
        <dbReference type="ARBA" id="ARBA00022837"/>
    </source>
</evidence>
<name>A0AAE0S6D0_9BIVA</name>
<reference evidence="7" key="3">
    <citation type="submission" date="2023-05" db="EMBL/GenBank/DDBJ databases">
        <authorList>
            <person name="Smith C.H."/>
        </authorList>
    </citation>
    <scope>NUCLEOTIDE SEQUENCE</scope>
    <source>
        <strain evidence="7">CHS0354</strain>
        <tissue evidence="7">Mantle</tissue>
    </source>
</reference>
<dbReference type="Proteomes" id="UP001195483">
    <property type="component" value="Unassembled WGS sequence"/>
</dbReference>
<evidence type="ECO:0000259" key="6">
    <source>
        <dbReference type="PROSITE" id="PS50268"/>
    </source>
</evidence>
<dbReference type="PANTHER" id="PTHR24027:SF438">
    <property type="entry name" value="CADHERIN 23"/>
    <property type="match status" value="1"/>
</dbReference>
<protein>
    <recommendedName>
        <fullName evidence="6">Cadherin domain-containing protein</fullName>
    </recommendedName>
</protein>
<keyword evidence="8" id="KW-1185">Reference proteome</keyword>
<dbReference type="GO" id="GO:0016342">
    <property type="term" value="C:catenin complex"/>
    <property type="evidence" value="ECO:0007669"/>
    <property type="project" value="TreeGrafter"/>
</dbReference>
<dbReference type="GO" id="GO:0045296">
    <property type="term" value="F:cadherin binding"/>
    <property type="evidence" value="ECO:0007669"/>
    <property type="project" value="TreeGrafter"/>
</dbReference>